<dbReference type="InterPro" id="IPR013317">
    <property type="entry name" value="DnaA_dom"/>
</dbReference>
<evidence type="ECO:0000256" key="9">
    <source>
        <dbReference type="NCBIfam" id="TIGR00362"/>
    </source>
</evidence>
<dbReference type="Gene3D" id="1.10.8.60">
    <property type="match status" value="1"/>
</dbReference>
<dbReference type="GO" id="GO:0005524">
    <property type="term" value="F:ATP binding"/>
    <property type="evidence" value="ECO:0007669"/>
    <property type="project" value="UniProtKB-UniRule"/>
</dbReference>
<sequence length="453" mass="51647">MDAQLNQIWEKTLNIMKGEMSEVSFNTWIKSCEPISMDSDSIKFSVPNDFTKDIIEKRYKTLFVQAIKLVSSKKYNIEFLIQSELQEEKQISAVPSKEETSNNTVVSVNDEMSATLNPKYTFDSFVIGNSNRFAHAASLAVAESPAKAYNPLFIYGGVGLGKTHLMHAIGHYILKNNPKAKVVYVSSEKFTNELINAIKDDTNEEFRNKYRNVDVLLIDDIQFIAGKERTQEEFFHTFNTLHEANKQIILSSDRPPKEIPTLEDRLRSRFEWGLIADTQAPDFETRMAILKKKADVEKLNVANEVMVYIATKIKSNIRELEGALIRIVAYSSLTNREITVDLATEALKDIISNKQGNHITIELIQETVSNYFNLRVEDLKSQRRTRNVAYPRQIAMYLSRKLTDMSLPKIGEEFGGRDHTTVIHAYEKISGGLKSDEVLQNTVNDITKKLTQK</sequence>
<feature type="domain" description="Chromosomal replication initiator DnaA C-terminal" evidence="13">
    <location>
        <begin position="360"/>
        <end position="429"/>
    </location>
</feature>
<dbReference type="InterPro" id="IPR018312">
    <property type="entry name" value="Chromosome_initiator_DnaA_CS"/>
</dbReference>
<dbReference type="InterPro" id="IPR003593">
    <property type="entry name" value="AAA+_ATPase"/>
</dbReference>
<keyword evidence="2 8" id="KW-0963">Cytoplasm</keyword>
<evidence type="ECO:0000259" key="13">
    <source>
        <dbReference type="SMART" id="SM00760"/>
    </source>
</evidence>
<keyword evidence="7 8" id="KW-0238">DNA-binding</keyword>
<keyword evidence="6 8" id="KW-0446">Lipid-binding</keyword>
<proteinExistence type="inferred from homology"/>
<feature type="domain" description="AAA+ ATPase" evidence="12">
    <location>
        <begin position="148"/>
        <end position="276"/>
    </location>
</feature>
<evidence type="ECO:0000256" key="11">
    <source>
        <dbReference type="RuleBase" id="RU004227"/>
    </source>
</evidence>
<name>A0A9W6DAX0_9CLOT</name>
<dbReference type="FunFam" id="1.10.1750.10:FF:000003">
    <property type="entry name" value="Chromosomal replication initiator protein DnaA"/>
    <property type="match status" value="1"/>
</dbReference>
<comment type="caution">
    <text evidence="14">The sequence shown here is derived from an EMBL/GenBank/DDBJ whole genome shotgun (WGS) entry which is preliminary data.</text>
</comment>
<feature type="region of interest" description="Domain IV, binds dsDNA" evidence="8">
    <location>
        <begin position="332"/>
        <end position="453"/>
    </location>
</feature>
<protein>
    <recommendedName>
        <fullName evidence="8 9">Chromosomal replication initiator protein DnaA</fullName>
    </recommendedName>
</protein>
<feature type="binding site" evidence="8">
    <location>
        <position position="162"/>
    </location>
    <ligand>
        <name>ATP</name>
        <dbReference type="ChEBI" id="CHEBI:30616"/>
    </ligand>
</feature>
<gene>
    <name evidence="8 14" type="primary">dnaA</name>
    <name evidence="14" type="ORF">CFOLD11_26410</name>
</gene>
<dbReference type="Gene3D" id="3.30.300.180">
    <property type="match status" value="1"/>
</dbReference>
<dbReference type="GO" id="GO:0006270">
    <property type="term" value="P:DNA replication initiation"/>
    <property type="evidence" value="ECO:0007669"/>
    <property type="project" value="UniProtKB-UniRule"/>
</dbReference>
<keyword evidence="15" id="KW-1185">Reference proteome</keyword>
<feature type="region of interest" description="Domain III, AAA+ region" evidence="8">
    <location>
        <begin position="115"/>
        <end position="331"/>
    </location>
</feature>
<dbReference type="CDD" id="cd06571">
    <property type="entry name" value="Bac_DnaA_C"/>
    <property type="match status" value="1"/>
</dbReference>
<dbReference type="SMART" id="SM00382">
    <property type="entry name" value="AAA"/>
    <property type="match status" value="1"/>
</dbReference>
<dbReference type="GO" id="GO:0005737">
    <property type="term" value="C:cytoplasm"/>
    <property type="evidence" value="ECO:0007669"/>
    <property type="project" value="UniProtKB-SubCell"/>
</dbReference>
<evidence type="ECO:0000256" key="1">
    <source>
        <dbReference type="ARBA" id="ARBA00006583"/>
    </source>
</evidence>
<dbReference type="PROSITE" id="PS01008">
    <property type="entry name" value="DNAA"/>
    <property type="match status" value="1"/>
</dbReference>
<dbReference type="PANTHER" id="PTHR30050">
    <property type="entry name" value="CHROMOSOMAL REPLICATION INITIATOR PROTEIN DNAA"/>
    <property type="match status" value="1"/>
</dbReference>
<dbReference type="GO" id="GO:0003688">
    <property type="term" value="F:DNA replication origin binding"/>
    <property type="evidence" value="ECO:0007669"/>
    <property type="project" value="UniProtKB-UniRule"/>
</dbReference>
<dbReference type="FunFam" id="1.10.8.60:FF:000003">
    <property type="entry name" value="Chromosomal replication initiator protein DnaA"/>
    <property type="match status" value="1"/>
</dbReference>
<dbReference type="Gene3D" id="3.40.50.300">
    <property type="entry name" value="P-loop containing nucleotide triphosphate hydrolases"/>
    <property type="match status" value="1"/>
</dbReference>
<comment type="subunit">
    <text evidence="8">Oligomerizes as a right-handed, spiral filament on DNA at oriC.</text>
</comment>
<accession>A0A9W6DAX0</accession>
<reference evidence="14" key="1">
    <citation type="journal article" date="2023" name="Int. J. Syst. Evol. Microbiol.">
        <title>&lt;i&gt;Clostridium folliculivorans&lt;/i&gt; sp. nov., isolated from soil samples of an organic paddy in Japan.</title>
        <authorList>
            <person name="Tazawa J."/>
            <person name="Kobayashi H."/>
            <person name="Tanizawa Y."/>
            <person name="Uchino A."/>
            <person name="Tanaka F."/>
            <person name="Urashima Y."/>
            <person name="Miura S."/>
            <person name="Sakamoto M."/>
            <person name="Ohkuma M."/>
            <person name="Tohno M."/>
        </authorList>
    </citation>
    <scope>NUCLEOTIDE SEQUENCE</scope>
    <source>
        <strain evidence="14">D1-1</strain>
    </source>
</reference>
<comment type="caution">
    <text evidence="8">Lacks conserved residue(s) required for the propagation of feature annotation.</text>
</comment>
<evidence type="ECO:0000256" key="7">
    <source>
        <dbReference type="ARBA" id="ARBA00023125"/>
    </source>
</evidence>
<evidence type="ECO:0000256" key="8">
    <source>
        <dbReference type="HAMAP-Rule" id="MF_00377"/>
    </source>
</evidence>
<organism evidence="14 15">
    <name type="scientific">Clostridium folliculivorans</name>
    <dbReference type="NCBI Taxonomy" id="2886038"/>
    <lineage>
        <taxon>Bacteria</taxon>
        <taxon>Bacillati</taxon>
        <taxon>Bacillota</taxon>
        <taxon>Clostridia</taxon>
        <taxon>Eubacteriales</taxon>
        <taxon>Clostridiaceae</taxon>
        <taxon>Clostridium</taxon>
    </lineage>
</organism>
<dbReference type="HAMAP" id="MF_00377">
    <property type="entry name" value="DnaA_bact"/>
    <property type="match status" value="1"/>
</dbReference>
<evidence type="ECO:0000256" key="3">
    <source>
        <dbReference type="ARBA" id="ARBA00022705"/>
    </source>
</evidence>
<feature type="binding site" evidence="8">
    <location>
        <position position="161"/>
    </location>
    <ligand>
        <name>ATP</name>
        <dbReference type="ChEBI" id="CHEBI:30616"/>
    </ligand>
</feature>
<evidence type="ECO:0000256" key="6">
    <source>
        <dbReference type="ARBA" id="ARBA00023121"/>
    </source>
</evidence>
<evidence type="ECO:0000259" key="12">
    <source>
        <dbReference type="SMART" id="SM00382"/>
    </source>
</evidence>
<dbReference type="InterPro" id="IPR024633">
    <property type="entry name" value="DnaA_N_dom"/>
</dbReference>
<keyword evidence="5 8" id="KW-0067">ATP-binding</keyword>
<dbReference type="EMBL" id="BQXY01000004">
    <property type="protein sequence ID" value="GKU25815.1"/>
    <property type="molecule type" value="Genomic_DNA"/>
</dbReference>
<dbReference type="FunFam" id="3.40.50.300:FF:000150">
    <property type="entry name" value="Chromosomal replication initiator protein DnaA"/>
    <property type="match status" value="1"/>
</dbReference>
<comment type="function">
    <text evidence="8 10">Plays an essential role in the initiation and regulation of chromosomal replication. ATP-DnaA binds to the origin of replication (oriC) to initiate formation of the DNA replication initiation complex once per cell cycle. Binds the DnaA box (a 9 base pair repeat at the origin) and separates the double-stranded (ds)DNA. Forms a right-handed helical filament on oriC DNA; dsDNA binds to the exterior of the filament while single-stranded (ss)DNA is stabiized in the filament's interior. The ATP-DnaA-oriC complex binds and stabilizes one strand of the AT-rich DNA unwinding element (DUE), permitting loading of DNA polymerase. After initiation quickly degrades to an ADP-DnaA complex that is not apt for DNA replication. Binds acidic phospholipids.</text>
</comment>
<dbReference type="PANTHER" id="PTHR30050:SF2">
    <property type="entry name" value="CHROMOSOMAL REPLICATION INITIATOR PROTEIN DNAA"/>
    <property type="match status" value="1"/>
</dbReference>
<comment type="similarity">
    <text evidence="1 8 11">Belongs to the DnaA family.</text>
</comment>
<evidence type="ECO:0000313" key="14">
    <source>
        <dbReference type="EMBL" id="GKU25815.1"/>
    </source>
</evidence>
<evidence type="ECO:0000256" key="2">
    <source>
        <dbReference type="ARBA" id="ARBA00022490"/>
    </source>
</evidence>
<dbReference type="SUPFAM" id="SSF48295">
    <property type="entry name" value="TrpR-like"/>
    <property type="match status" value="1"/>
</dbReference>
<dbReference type="InterPro" id="IPR010921">
    <property type="entry name" value="Trp_repressor/repl_initiator"/>
</dbReference>
<dbReference type="InterPro" id="IPR038454">
    <property type="entry name" value="DnaA_N_sf"/>
</dbReference>
<dbReference type="AlphaFoldDB" id="A0A9W6DAX0"/>
<evidence type="ECO:0000256" key="5">
    <source>
        <dbReference type="ARBA" id="ARBA00022840"/>
    </source>
</evidence>
<comment type="subcellular location">
    <subcellularLocation>
        <location evidence="8">Cytoplasm</location>
    </subcellularLocation>
</comment>
<feature type="binding site" evidence="8">
    <location>
        <position position="163"/>
    </location>
    <ligand>
        <name>ATP</name>
        <dbReference type="ChEBI" id="CHEBI:30616"/>
    </ligand>
</feature>
<dbReference type="CDD" id="cd00009">
    <property type="entry name" value="AAA"/>
    <property type="match status" value="1"/>
</dbReference>
<dbReference type="InterPro" id="IPR001957">
    <property type="entry name" value="Chromosome_initiator_DnaA"/>
</dbReference>
<dbReference type="GO" id="GO:0008289">
    <property type="term" value="F:lipid binding"/>
    <property type="evidence" value="ECO:0007669"/>
    <property type="project" value="UniProtKB-KW"/>
</dbReference>
<dbReference type="SMART" id="SM00760">
    <property type="entry name" value="Bac_DnaA_C"/>
    <property type="match status" value="1"/>
</dbReference>
<dbReference type="RefSeq" id="WP_261852767.1">
    <property type="nucleotide sequence ID" value="NZ_BQXY01000004.1"/>
</dbReference>
<feature type="region of interest" description="Domain I, interacts with DnaA modulators" evidence="8">
    <location>
        <begin position="1"/>
        <end position="88"/>
    </location>
</feature>
<dbReference type="Proteomes" id="UP001057868">
    <property type="component" value="Unassembled WGS sequence"/>
</dbReference>
<dbReference type="InterPro" id="IPR013159">
    <property type="entry name" value="DnaA_C"/>
</dbReference>
<evidence type="ECO:0000313" key="15">
    <source>
        <dbReference type="Proteomes" id="UP001057868"/>
    </source>
</evidence>
<dbReference type="GO" id="GO:0005886">
    <property type="term" value="C:plasma membrane"/>
    <property type="evidence" value="ECO:0007669"/>
    <property type="project" value="TreeGrafter"/>
</dbReference>
<dbReference type="InterPro" id="IPR027417">
    <property type="entry name" value="P-loop_NTPase"/>
</dbReference>
<comment type="domain">
    <text evidence="8">Domain I is involved in oligomerization and binding regulators, domain II is flexibile and of varying length in different bacteria, domain III forms the AAA+ region, while domain IV binds dsDNA.</text>
</comment>
<feature type="binding site" evidence="8">
    <location>
        <position position="159"/>
    </location>
    <ligand>
        <name>ATP</name>
        <dbReference type="ChEBI" id="CHEBI:30616"/>
    </ligand>
</feature>
<dbReference type="GO" id="GO:0006275">
    <property type="term" value="P:regulation of DNA replication"/>
    <property type="evidence" value="ECO:0007669"/>
    <property type="project" value="UniProtKB-UniRule"/>
</dbReference>
<dbReference type="Pfam" id="PF00308">
    <property type="entry name" value="Bac_DnaA"/>
    <property type="match status" value="1"/>
</dbReference>
<dbReference type="NCBIfam" id="NF010686">
    <property type="entry name" value="PRK14086.1"/>
    <property type="match status" value="1"/>
</dbReference>
<dbReference type="Pfam" id="PF11638">
    <property type="entry name" value="DnaA_N"/>
    <property type="match status" value="1"/>
</dbReference>
<dbReference type="SUPFAM" id="SSF52540">
    <property type="entry name" value="P-loop containing nucleoside triphosphate hydrolases"/>
    <property type="match status" value="1"/>
</dbReference>
<evidence type="ECO:0000256" key="4">
    <source>
        <dbReference type="ARBA" id="ARBA00022741"/>
    </source>
</evidence>
<dbReference type="Pfam" id="PF08299">
    <property type="entry name" value="Bac_DnaA_C"/>
    <property type="match status" value="1"/>
</dbReference>
<dbReference type="InterPro" id="IPR020591">
    <property type="entry name" value="Chromosome_initiator_DnaA-like"/>
</dbReference>
<dbReference type="Gene3D" id="1.10.1750.10">
    <property type="match status" value="1"/>
</dbReference>
<keyword evidence="3 8" id="KW-0235">DNA replication</keyword>
<evidence type="ECO:0000256" key="10">
    <source>
        <dbReference type="RuleBase" id="RU000577"/>
    </source>
</evidence>
<dbReference type="NCBIfam" id="TIGR00362">
    <property type="entry name" value="DnaA"/>
    <property type="match status" value="1"/>
</dbReference>
<keyword evidence="4 8" id="KW-0547">Nucleotide-binding</keyword>
<dbReference type="PRINTS" id="PR00051">
    <property type="entry name" value="DNAA"/>
</dbReference>